<dbReference type="EMBL" id="JBHSWI010000001">
    <property type="protein sequence ID" value="MFC6646965.1"/>
    <property type="molecule type" value="Genomic_DNA"/>
</dbReference>
<dbReference type="RefSeq" id="WP_390235881.1">
    <property type="nucleotide sequence ID" value="NZ_JBHSWI010000001.1"/>
</dbReference>
<gene>
    <name evidence="1" type="ORF">ACFQBQ_15550</name>
</gene>
<evidence type="ECO:0000313" key="1">
    <source>
        <dbReference type="EMBL" id="MFC6646965.1"/>
    </source>
</evidence>
<sequence length="87" mass="8865">MLESIVQYDEHTDSLTLRACGHTITLDGNGVTVASQTTLTLSAGTEAAISGVNVTHTALANFTAKGNSAELSSSGETVVKGALVMIN</sequence>
<name>A0ABW1ZDB4_9BACT</name>
<accession>A0ABW1ZDB4</accession>
<organism evidence="1 2">
    <name type="scientific">Granulicella cerasi</name>
    <dbReference type="NCBI Taxonomy" id="741063"/>
    <lineage>
        <taxon>Bacteria</taxon>
        <taxon>Pseudomonadati</taxon>
        <taxon>Acidobacteriota</taxon>
        <taxon>Terriglobia</taxon>
        <taxon>Terriglobales</taxon>
        <taxon>Acidobacteriaceae</taxon>
        <taxon>Granulicella</taxon>
    </lineage>
</organism>
<reference evidence="2" key="1">
    <citation type="journal article" date="2019" name="Int. J. Syst. Evol. Microbiol.">
        <title>The Global Catalogue of Microorganisms (GCM) 10K type strain sequencing project: providing services to taxonomists for standard genome sequencing and annotation.</title>
        <authorList>
            <consortium name="The Broad Institute Genomics Platform"/>
            <consortium name="The Broad Institute Genome Sequencing Center for Infectious Disease"/>
            <person name="Wu L."/>
            <person name="Ma J."/>
        </authorList>
    </citation>
    <scope>NUCLEOTIDE SEQUENCE [LARGE SCALE GENOMIC DNA]</scope>
    <source>
        <strain evidence="2">CGMCC 1.16026</strain>
    </source>
</reference>
<evidence type="ECO:0000313" key="2">
    <source>
        <dbReference type="Proteomes" id="UP001596391"/>
    </source>
</evidence>
<dbReference type="Proteomes" id="UP001596391">
    <property type="component" value="Unassembled WGS sequence"/>
</dbReference>
<keyword evidence="2" id="KW-1185">Reference proteome</keyword>
<protein>
    <submittedName>
        <fullName evidence="1">Uncharacterized protein</fullName>
    </submittedName>
</protein>
<proteinExistence type="predicted"/>
<comment type="caution">
    <text evidence="1">The sequence shown here is derived from an EMBL/GenBank/DDBJ whole genome shotgun (WGS) entry which is preliminary data.</text>
</comment>